<accession>A0A1L0G5N3</accession>
<evidence type="ECO:0000313" key="9">
    <source>
        <dbReference type="Proteomes" id="UP000182334"/>
    </source>
</evidence>
<dbReference type="PANTHER" id="PTHR42718:SF14">
    <property type="entry name" value="AMINOTRIAZOLE RESISTANCE PROTEIN"/>
    <property type="match status" value="1"/>
</dbReference>
<dbReference type="GO" id="GO:0016020">
    <property type="term" value="C:membrane"/>
    <property type="evidence" value="ECO:0007669"/>
    <property type="project" value="UniProtKB-SubCell"/>
</dbReference>
<dbReference type="SUPFAM" id="SSF103473">
    <property type="entry name" value="MFS general substrate transporter"/>
    <property type="match status" value="2"/>
</dbReference>
<comment type="subcellular location">
    <subcellularLocation>
        <location evidence="1">Membrane</location>
        <topology evidence="1">Multi-pass membrane protein</topology>
    </subcellularLocation>
</comment>
<name>A0A1L0G5N3_9ASCO</name>
<dbReference type="EMBL" id="LT635758">
    <property type="protein sequence ID" value="SGZ51861.1"/>
    <property type="molecule type" value="Genomic_DNA"/>
</dbReference>
<dbReference type="Proteomes" id="UP000182334">
    <property type="component" value="Chromosome III"/>
</dbReference>
<protein>
    <submittedName>
        <fullName evidence="8">CIC11C00000000189</fullName>
    </submittedName>
</protein>
<keyword evidence="3 6" id="KW-1133">Transmembrane helix</keyword>
<feature type="compositionally biased region" description="Basic and acidic residues" evidence="5">
    <location>
        <begin position="488"/>
        <end position="500"/>
    </location>
</feature>
<keyword evidence="2 6" id="KW-0812">Transmembrane</keyword>
<keyword evidence="4 6" id="KW-0472">Membrane</keyword>
<evidence type="ECO:0000256" key="2">
    <source>
        <dbReference type="ARBA" id="ARBA00022692"/>
    </source>
</evidence>
<dbReference type="AlphaFoldDB" id="A0A1L0G5N3"/>
<feature type="transmembrane region" description="Helical" evidence="6">
    <location>
        <begin position="421"/>
        <end position="440"/>
    </location>
</feature>
<evidence type="ECO:0000256" key="3">
    <source>
        <dbReference type="ARBA" id="ARBA00022989"/>
    </source>
</evidence>
<feature type="compositionally biased region" description="Basic and acidic residues" evidence="5">
    <location>
        <begin position="507"/>
        <end position="519"/>
    </location>
</feature>
<reference evidence="8 9" key="1">
    <citation type="submission" date="2016-10" db="EMBL/GenBank/DDBJ databases">
        <authorList>
            <person name="de Groot N.N."/>
        </authorList>
    </citation>
    <scope>NUCLEOTIDE SEQUENCE [LARGE SCALE GENOMIC DNA]</scope>
    <source>
        <strain evidence="8 9">CBS 141442</strain>
    </source>
</reference>
<dbReference type="InterPro" id="IPR020846">
    <property type="entry name" value="MFS_dom"/>
</dbReference>
<feature type="transmembrane region" description="Helical" evidence="6">
    <location>
        <begin position="227"/>
        <end position="244"/>
    </location>
</feature>
<feature type="transmembrane region" description="Helical" evidence="6">
    <location>
        <begin position="65"/>
        <end position="83"/>
    </location>
</feature>
<evidence type="ECO:0000313" key="8">
    <source>
        <dbReference type="EMBL" id="SGZ51861.1"/>
    </source>
</evidence>
<feature type="transmembrane region" description="Helical" evidence="6">
    <location>
        <begin position="327"/>
        <end position="351"/>
    </location>
</feature>
<feature type="domain" description="Major facilitator superfamily (MFS) profile" evidence="7">
    <location>
        <begin position="23"/>
        <end position="484"/>
    </location>
</feature>
<evidence type="ECO:0000256" key="5">
    <source>
        <dbReference type="SAM" id="MobiDB-lite"/>
    </source>
</evidence>
<evidence type="ECO:0000256" key="6">
    <source>
        <dbReference type="SAM" id="Phobius"/>
    </source>
</evidence>
<evidence type="ECO:0000256" key="4">
    <source>
        <dbReference type="ARBA" id="ARBA00023136"/>
    </source>
</evidence>
<dbReference type="GO" id="GO:0022857">
    <property type="term" value="F:transmembrane transporter activity"/>
    <property type="evidence" value="ECO:0007669"/>
    <property type="project" value="InterPro"/>
</dbReference>
<evidence type="ECO:0000259" key="7">
    <source>
        <dbReference type="PROSITE" id="PS50850"/>
    </source>
</evidence>
<gene>
    <name evidence="8" type="ORF">SAMEA4029010_CIC11G00000000189</name>
</gene>
<feature type="transmembrane region" description="Helical" evidence="6">
    <location>
        <begin position="187"/>
        <end position="207"/>
    </location>
</feature>
<feature type="transmembrane region" description="Helical" evidence="6">
    <location>
        <begin position="391"/>
        <end position="409"/>
    </location>
</feature>
<organism evidence="8 9">
    <name type="scientific">Sungouiella intermedia</name>
    <dbReference type="NCBI Taxonomy" id="45354"/>
    <lineage>
        <taxon>Eukaryota</taxon>
        <taxon>Fungi</taxon>
        <taxon>Dikarya</taxon>
        <taxon>Ascomycota</taxon>
        <taxon>Saccharomycotina</taxon>
        <taxon>Pichiomycetes</taxon>
        <taxon>Metschnikowiaceae</taxon>
        <taxon>Sungouiella</taxon>
    </lineage>
</organism>
<dbReference type="Pfam" id="PF07690">
    <property type="entry name" value="MFS_1"/>
    <property type="match status" value="1"/>
</dbReference>
<dbReference type="PROSITE" id="PS50850">
    <property type="entry name" value="MFS"/>
    <property type="match status" value="1"/>
</dbReference>
<sequence>MFSSLKVDPRPPILKSPLQELAFQATICLAQFLSQGSVTMSLSTMNIVLESFSERSGHEVPSSQKVWFMGSYALTLGTFILISGRLGDLFGLRKIFVLGWLWAAFWCLITGLSYYSNSSEFFIICRAFQGIGFALIIPCGMGIMGTVYPNGKRKNLSFAFVGASAPVGATIGCLMAGVVGQLWWWCWAFWLLAICCVILAILSMYAIPGEFKHHNYTLREAYDKFDMWGSIVGIVGLILFNFVWNHGPVAGWGLAYIIVLLIVSIALLVGFFYLELCLVSHPLLPRSIFNRRIGLVLLCMSLGWGLFGIWQYYYWSLMMNLRGYTPIATAVTYMPLLILGITASLFVGFFMSKRRAPYIVCGAMIGFMCGCIFLSILPVHQTFWKLSFGQMFLLAWGMDCSFPAASLILSDFLPEEHQGMAGSLVNTVVNYSVSLFLAIGSTVEVQTYARTADYLKSYRATVYLGIGISAMAVLFSIVFIATEHGKHHEQHHEEKSHEPTIEQLSTHIDEETSDKDSTT</sequence>
<feature type="transmembrane region" description="Helical" evidence="6">
    <location>
        <begin position="460"/>
        <end position="481"/>
    </location>
</feature>
<dbReference type="OrthoDB" id="2130629at2759"/>
<feature type="transmembrane region" description="Helical" evidence="6">
    <location>
        <begin position="295"/>
        <end position="315"/>
    </location>
</feature>
<feature type="transmembrane region" description="Helical" evidence="6">
    <location>
        <begin position="121"/>
        <end position="144"/>
    </location>
</feature>
<feature type="transmembrane region" description="Helical" evidence="6">
    <location>
        <begin position="156"/>
        <end position="181"/>
    </location>
</feature>
<proteinExistence type="predicted"/>
<dbReference type="InterPro" id="IPR036259">
    <property type="entry name" value="MFS_trans_sf"/>
</dbReference>
<dbReference type="Gene3D" id="1.20.1250.20">
    <property type="entry name" value="MFS general substrate transporter like domains"/>
    <property type="match status" value="2"/>
</dbReference>
<feature type="region of interest" description="Disordered" evidence="5">
    <location>
        <begin position="488"/>
        <end position="519"/>
    </location>
</feature>
<keyword evidence="9" id="KW-1185">Reference proteome</keyword>
<dbReference type="PANTHER" id="PTHR42718">
    <property type="entry name" value="MAJOR FACILITATOR SUPERFAMILY MULTIDRUG TRANSPORTER MFSC"/>
    <property type="match status" value="1"/>
</dbReference>
<evidence type="ECO:0000256" key="1">
    <source>
        <dbReference type="ARBA" id="ARBA00004141"/>
    </source>
</evidence>
<feature type="transmembrane region" description="Helical" evidence="6">
    <location>
        <begin position="250"/>
        <end position="274"/>
    </location>
</feature>
<feature type="transmembrane region" description="Helical" evidence="6">
    <location>
        <begin position="95"/>
        <end position="115"/>
    </location>
</feature>
<feature type="transmembrane region" description="Helical" evidence="6">
    <location>
        <begin position="358"/>
        <end position="379"/>
    </location>
</feature>
<dbReference type="CDD" id="cd17476">
    <property type="entry name" value="MFS_Amf1_MDR_like"/>
    <property type="match status" value="1"/>
</dbReference>
<dbReference type="InterPro" id="IPR011701">
    <property type="entry name" value="MFS"/>
</dbReference>